<sequence length="455" mass="48163">MRRSINVVLSLTALLFLTACGTEEGFVEPISVPTGFVRVFHALPDSTVLSVSVSNLNQASVNFSEASPFFNILPGLSRNMEVFYFPDGQRELLLNRQLTVPTRNEATVIIAGTVSSPVVLELQNPPITSTAADYTEVQIVHAANSLSSEVGFLLVQDGDFSAQTSVLLGQFSESLTINPSSGDNYELLAVSSLPATGTAPTDGQILWRSGSFSLPVQSRALLVLADYFGPAGKGVRVASLSPSGTQFFSLENLPAAIRIINTLPDQGPIDVFLNDVLFAANVTFNEITDGLLTDLRGQFALKLTAAGDPSTILAEATPTISQGNYYTLTVTGLSTDTAPSLALKAEDKRNIPTRFILTATHASPSSGLLDYYFVAPATSITDESPKSINNSLLGASSISFDPGSYDLIVTDAGTKDIVFGPLAVELVNGEIYNFHLTDAAGGGLPLQIVLEDGFN</sequence>
<gene>
    <name evidence="3" type="ORF">HQ497_13405</name>
</gene>
<reference evidence="3" key="1">
    <citation type="submission" date="2020-05" db="EMBL/GenBank/DDBJ databases">
        <title>Sulfur intermediates as new biogeochemical hubs in an aquatic model microbial ecosystem.</title>
        <authorList>
            <person name="Vigneron A."/>
        </authorList>
    </citation>
    <scope>NUCLEOTIDE SEQUENCE</scope>
    <source>
        <strain evidence="3">Bin.250</strain>
    </source>
</reference>
<keyword evidence="1" id="KW-0732">Signal</keyword>
<organism evidence="3 4">
    <name type="scientific">SAR86 cluster bacterium</name>
    <dbReference type="NCBI Taxonomy" id="2030880"/>
    <lineage>
        <taxon>Bacteria</taxon>
        <taxon>Pseudomonadati</taxon>
        <taxon>Pseudomonadota</taxon>
        <taxon>Gammaproteobacteria</taxon>
        <taxon>SAR86 cluster</taxon>
    </lineage>
</organism>
<dbReference type="Pfam" id="PF14344">
    <property type="entry name" value="DUF4397"/>
    <property type="match status" value="2"/>
</dbReference>
<protein>
    <submittedName>
        <fullName evidence="3">DUF4397 domain-containing protein</fullName>
    </submittedName>
</protein>
<feature type="signal peptide" evidence="1">
    <location>
        <begin position="1"/>
        <end position="21"/>
    </location>
</feature>
<dbReference type="EMBL" id="JABMOJ010000503">
    <property type="protein sequence ID" value="NQV66352.1"/>
    <property type="molecule type" value="Genomic_DNA"/>
</dbReference>
<dbReference type="AlphaFoldDB" id="A0A972W121"/>
<evidence type="ECO:0000259" key="2">
    <source>
        <dbReference type="Pfam" id="PF14344"/>
    </source>
</evidence>
<evidence type="ECO:0000256" key="1">
    <source>
        <dbReference type="SAM" id="SignalP"/>
    </source>
</evidence>
<dbReference type="PROSITE" id="PS51257">
    <property type="entry name" value="PROKAR_LIPOPROTEIN"/>
    <property type="match status" value="1"/>
</dbReference>
<feature type="chain" id="PRO_5036799930" evidence="1">
    <location>
        <begin position="22"/>
        <end position="455"/>
    </location>
</feature>
<evidence type="ECO:0000313" key="3">
    <source>
        <dbReference type="EMBL" id="NQV66352.1"/>
    </source>
</evidence>
<dbReference type="InterPro" id="IPR025510">
    <property type="entry name" value="DUF4397"/>
</dbReference>
<evidence type="ECO:0000313" key="4">
    <source>
        <dbReference type="Proteomes" id="UP000754644"/>
    </source>
</evidence>
<dbReference type="Proteomes" id="UP000754644">
    <property type="component" value="Unassembled WGS sequence"/>
</dbReference>
<accession>A0A972W121</accession>
<proteinExistence type="predicted"/>
<comment type="caution">
    <text evidence="3">The sequence shown here is derived from an EMBL/GenBank/DDBJ whole genome shotgun (WGS) entry which is preliminary data.</text>
</comment>
<feature type="domain" description="DUF4397" evidence="2">
    <location>
        <begin position="255"/>
        <end position="372"/>
    </location>
</feature>
<name>A0A972W121_9GAMM</name>
<feature type="domain" description="DUF4397" evidence="2">
    <location>
        <begin position="36"/>
        <end position="144"/>
    </location>
</feature>